<feature type="transmembrane region" description="Helical" evidence="8">
    <location>
        <begin position="317"/>
        <end position="341"/>
    </location>
</feature>
<keyword evidence="6 8" id="KW-1133">Transmembrane helix</keyword>
<feature type="transmembrane region" description="Helical" evidence="8">
    <location>
        <begin position="155"/>
        <end position="173"/>
    </location>
</feature>
<dbReference type="InterPro" id="IPR020846">
    <property type="entry name" value="MFS_dom"/>
</dbReference>
<feature type="transmembrane region" description="Helical" evidence="8">
    <location>
        <begin position="226"/>
        <end position="251"/>
    </location>
</feature>
<dbReference type="GO" id="GO:0005886">
    <property type="term" value="C:plasma membrane"/>
    <property type="evidence" value="ECO:0007669"/>
    <property type="project" value="UniProtKB-SubCell"/>
</dbReference>
<dbReference type="Pfam" id="PF07690">
    <property type="entry name" value="MFS_1"/>
    <property type="match status" value="1"/>
</dbReference>
<dbReference type="RefSeq" id="WP_185179272.1">
    <property type="nucleotide sequence ID" value="NZ_CBCSEP010000020.1"/>
</dbReference>
<evidence type="ECO:0000256" key="8">
    <source>
        <dbReference type="SAM" id="Phobius"/>
    </source>
</evidence>
<reference evidence="10 11" key="1">
    <citation type="submission" date="2020-08" db="EMBL/GenBank/DDBJ databases">
        <title>Cohnella phylogeny.</title>
        <authorList>
            <person name="Dunlap C."/>
        </authorList>
    </citation>
    <scope>NUCLEOTIDE SEQUENCE [LARGE SCALE GENOMIC DNA]</scope>
    <source>
        <strain evidence="10 11">DSM 103658</strain>
    </source>
</reference>
<keyword evidence="11" id="KW-1185">Reference proteome</keyword>
<feature type="transmembrane region" description="Helical" evidence="8">
    <location>
        <begin position="353"/>
        <end position="374"/>
    </location>
</feature>
<dbReference type="AlphaFoldDB" id="A0A841T9L4"/>
<evidence type="ECO:0000259" key="9">
    <source>
        <dbReference type="PROSITE" id="PS50850"/>
    </source>
</evidence>
<feature type="transmembrane region" description="Helical" evidence="8">
    <location>
        <begin position="123"/>
        <end position="143"/>
    </location>
</feature>
<proteinExistence type="inferred from homology"/>
<dbReference type="Proteomes" id="UP000574133">
    <property type="component" value="Unassembled WGS sequence"/>
</dbReference>
<feature type="transmembrane region" description="Helical" evidence="8">
    <location>
        <begin position="60"/>
        <end position="81"/>
    </location>
</feature>
<organism evidence="10 11">
    <name type="scientific">Cohnella lubricantis</name>
    <dbReference type="NCBI Taxonomy" id="2163172"/>
    <lineage>
        <taxon>Bacteria</taxon>
        <taxon>Bacillati</taxon>
        <taxon>Bacillota</taxon>
        <taxon>Bacilli</taxon>
        <taxon>Bacillales</taxon>
        <taxon>Paenibacillaceae</taxon>
        <taxon>Cohnella</taxon>
    </lineage>
</organism>
<name>A0A841T9L4_9BACL</name>
<evidence type="ECO:0000256" key="5">
    <source>
        <dbReference type="ARBA" id="ARBA00022692"/>
    </source>
</evidence>
<feature type="transmembrane region" description="Helical" evidence="8">
    <location>
        <begin position="93"/>
        <end position="117"/>
    </location>
</feature>
<evidence type="ECO:0000313" key="10">
    <source>
        <dbReference type="EMBL" id="MBB6677994.1"/>
    </source>
</evidence>
<gene>
    <name evidence="10" type="ORF">H4Q31_11730</name>
</gene>
<feature type="domain" description="Major facilitator superfamily (MFS) profile" evidence="9">
    <location>
        <begin position="27"/>
        <end position="406"/>
    </location>
</feature>
<protein>
    <submittedName>
        <fullName evidence="10">MFS transporter</fullName>
    </submittedName>
</protein>
<sequence length="406" mass="42834">MAHTPLTPEAASAAAIQPRAWAVTRRQHLIFSLATVLYWMTLYIYVPILTPFLQDRGLSMGWIGLIVGSYGLTQLAIRFPLGIYSDRMRRRKPFLIAGILAGLVSCALFTLGGSWGAPLAGRLVAGICASAWVPFTVLYASYFRPDQSTHAMGNLSFLTVIGQLAGMCASGWLAEAGGWNTAFLAGIAIAAAGTAAALWIHESPAPAANAASAVRLSWSTVGRSRLLLLVSLLSLLAHCILFITMFGFTPLRAVELGASESQLTLLVIAFMVPHAALSLSTGRWLAPRFGSRAVIAAGFLLSAACTAAIPYSPSLPWLLVTQAFNGAAQALYLPLLLGLAIRDTPSAERATAMGFYQSVYSIGMFAGPYLAGWLNDAGGLKAGFLFGAAIGVVSAALAWLRAPREG</sequence>
<dbReference type="PROSITE" id="PS50850">
    <property type="entry name" value="MFS"/>
    <property type="match status" value="1"/>
</dbReference>
<feature type="transmembrane region" description="Helical" evidence="8">
    <location>
        <begin position="380"/>
        <end position="400"/>
    </location>
</feature>
<dbReference type="PROSITE" id="PS01258">
    <property type="entry name" value="BH2"/>
    <property type="match status" value="1"/>
</dbReference>
<dbReference type="InterPro" id="IPR020726">
    <property type="entry name" value="Bcl2_BH2_motif_CS"/>
</dbReference>
<evidence type="ECO:0000256" key="1">
    <source>
        <dbReference type="ARBA" id="ARBA00004651"/>
    </source>
</evidence>
<evidence type="ECO:0000313" key="11">
    <source>
        <dbReference type="Proteomes" id="UP000574133"/>
    </source>
</evidence>
<evidence type="ECO:0000256" key="3">
    <source>
        <dbReference type="ARBA" id="ARBA00022448"/>
    </source>
</evidence>
<feature type="transmembrane region" description="Helical" evidence="8">
    <location>
        <begin position="179"/>
        <end position="200"/>
    </location>
</feature>
<dbReference type="InterPro" id="IPR050171">
    <property type="entry name" value="MFS_Transporters"/>
</dbReference>
<dbReference type="InterPro" id="IPR011701">
    <property type="entry name" value="MFS"/>
</dbReference>
<evidence type="ECO:0000256" key="7">
    <source>
        <dbReference type="ARBA" id="ARBA00023136"/>
    </source>
</evidence>
<comment type="similarity">
    <text evidence="2">Belongs to the Bcl-2 family.</text>
</comment>
<evidence type="ECO:0000256" key="4">
    <source>
        <dbReference type="ARBA" id="ARBA00022475"/>
    </source>
</evidence>
<feature type="transmembrane region" description="Helical" evidence="8">
    <location>
        <begin position="293"/>
        <end position="311"/>
    </location>
</feature>
<dbReference type="EMBL" id="JACJVN010000042">
    <property type="protein sequence ID" value="MBB6677994.1"/>
    <property type="molecule type" value="Genomic_DNA"/>
</dbReference>
<keyword evidence="4" id="KW-1003">Cell membrane</keyword>
<dbReference type="Gene3D" id="1.20.1250.20">
    <property type="entry name" value="MFS general substrate transporter like domains"/>
    <property type="match status" value="2"/>
</dbReference>
<dbReference type="InterPro" id="IPR036259">
    <property type="entry name" value="MFS_trans_sf"/>
</dbReference>
<keyword evidence="5 8" id="KW-0812">Transmembrane</keyword>
<evidence type="ECO:0000256" key="6">
    <source>
        <dbReference type="ARBA" id="ARBA00022989"/>
    </source>
</evidence>
<feature type="transmembrane region" description="Helical" evidence="8">
    <location>
        <begin position="263"/>
        <end position="286"/>
    </location>
</feature>
<keyword evidence="7 8" id="KW-0472">Membrane</keyword>
<dbReference type="PANTHER" id="PTHR23517">
    <property type="entry name" value="RESISTANCE PROTEIN MDTM, PUTATIVE-RELATED-RELATED"/>
    <property type="match status" value="1"/>
</dbReference>
<feature type="transmembrane region" description="Helical" evidence="8">
    <location>
        <begin position="29"/>
        <end position="48"/>
    </location>
</feature>
<accession>A0A841T9L4</accession>
<dbReference type="SUPFAM" id="SSF103473">
    <property type="entry name" value="MFS general substrate transporter"/>
    <property type="match status" value="1"/>
</dbReference>
<dbReference type="GO" id="GO:0022857">
    <property type="term" value="F:transmembrane transporter activity"/>
    <property type="evidence" value="ECO:0007669"/>
    <property type="project" value="InterPro"/>
</dbReference>
<keyword evidence="3" id="KW-0813">Transport</keyword>
<comment type="subcellular location">
    <subcellularLocation>
        <location evidence="1">Cell membrane</location>
        <topology evidence="1">Multi-pass membrane protein</topology>
    </subcellularLocation>
</comment>
<comment type="caution">
    <text evidence="10">The sequence shown here is derived from an EMBL/GenBank/DDBJ whole genome shotgun (WGS) entry which is preliminary data.</text>
</comment>
<evidence type="ECO:0000256" key="2">
    <source>
        <dbReference type="ARBA" id="ARBA00009458"/>
    </source>
</evidence>